<name>A0A022PX54_ERYGU</name>
<dbReference type="AlphaFoldDB" id="A0A022PX54"/>
<evidence type="ECO:0000256" key="2">
    <source>
        <dbReference type="SAM" id="SignalP"/>
    </source>
</evidence>
<evidence type="ECO:0000256" key="1">
    <source>
        <dbReference type="SAM" id="MobiDB-lite"/>
    </source>
</evidence>
<accession>A0A022PX54</accession>
<protein>
    <submittedName>
        <fullName evidence="3">Uncharacterized protein</fullName>
    </submittedName>
</protein>
<keyword evidence="4" id="KW-1185">Reference proteome</keyword>
<evidence type="ECO:0000313" key="4">
    <source>
        <dbReference type="Proteomes" id="UP000030748"/>
    </source>
</evidence>
<gene>
    <name evidence="3" type="ORF">MIMGU_mgv11b014287mg</name>
</gene>
<keyword evidence="2" id="KW-0732">Signal</keyword>
<organism evidence="3 4">
    <name type="scientific">Erythranthe guttata</name>
    <name type="common">Yellow monkey flower</name>
    <name type="synonym">Mimulus guttatus</name>
    <dbReference type="NCBI Taxonomy" id="4155"/>
    <lineage>
        <taxon>Eukaryota</taxon>
        <taxon>Viridiplantae</taxon>
        <taxon>Streptophyta</taxon>
        <taxon>Embryophyta</taxon>
        <taxon>Tracheophyta</taxon>
        <taxon>Spermatophyta</taxon>
        <taxon>Magnoliopsida</taxon>
        <taxon>eudicotyledons</taxon>
        <taxon>Gunneridae</taxon>
        <taxon>Pentapetalae</taxon>
        <taxon>asterids</taxon>
        <taxon>lamiids</taxon>
        <taxon>Lamiales</taxon>
        <taxon>Phrymaceae</taxon>
        <taxon>Erythranthe</taxon>
    </lineage>
</organism>
<evidence type="ECO:0000313" key="3">
    <source>
        <dbReference type="EMBL" id="EYU20104.1"/>
    </source>
</evidence>
<dbReference type="PhylomeDB" id="A0A022PX54"/>
<proteinExistence type="predicted"/>
<sequence length="94" mass="10096">MANATKLIIKSSFTLLFFSLIILEIASARPLINPAASTLSFPAEENGGKSPEFGGSHRNLLGLIAYNRPSLMGMLPRGRTPVSGPSRRINDVNN</sequence>
<dbReference type="Proteomes" id="UP000030748">
    <property type="component" value="Unassembled WGS sequence"/>
</dbReference>
<feature type="region of interest" description="Disordered" evidence="1">
    <location>
        <begin position="75"/>
        <end position="94"/>
    </location>
</feature>
<feature type="signal peptide" evidence="2">
    <location>
        <begin position="1"/>
        <end position="28"/>
    </location>
</feature>
<dbReference type="EMBL" id="KI632289">
    <property type="protein sequence ID" value="EYU20104.1"/>
    <property type="molecule type" value="Genomic_DNA"/>
</dbReference>
<reference evidence="3 4" key="1">
    <citation type="journal article" date="2013" name="Proc. Natl. Acad. Sci. U.S.A.">
        <title>Fine-scale variation in meiotic recombination in Mimulus inferred from population shotgun sequencing.</title>
        <authorList>
            <person name="Hellsten U."/>
            <person name="Wright K.M."/>
            <person name="Jenkins J."/>
            <person name="Shu S."/>
            <person name="Yuan Y."/>
            <person name="Wessler S.R."/>
            <person name="Schmutz J."/>
            <person name="Willis J.H."/>
            <person name="Rokhsar D.S."/>
        </authorList>
    </citation>
    <scope>NUCLEOTIDE SEQUENCE [LARGE SCALE GENOMIC DNA]</scope>
    <source>
        <strain evidence="4">cv. DUN x IM62</strain>
    </source>
</reference>
<feature type="chain" id="PRO_5001503619" evidence="2">
    <location>
        <begin position="29"/>
        <end position="94"/>
    </location>
</feature>